<comment type="subcellular location">
    <subcellularLocation>
        <location evidence="9">Cytoplasm</location>
    </subcellularLocation>
</comment>
<dbReference type="EC" id="2.7.1.15" evidence="9"/>
<evidence type="ECO:0000256" key="3">
    <source>
        <dbReference type="ARBA" id="ARBA00022741"/>
    </source>
</evidence>
<feature type="binding site" evidence="9">
    <location>
        <position position="135"/>
    </location>
    <ligand>
        <name>substrate</name>
    </ligand>
</feature>
<feature type="binding site" evidence="9">
    <location>
        <position position="224"/>
    </location>
    <ligand>
        <name>K(+)</name>
        <dbReference type="ChEBI" id="CHEBI:29103"/>
    </ligand>
</feature>
<comment type="caution">
    <text evidence="11">The sequence shown here is derived from an EMBL/GenBank/DDBJ whole genome shotgun (WGS) entry which is preliminary data.</text>
</comment>
<feature type="binding site" evidence="9">
    <location>
        <position position="228"/>
    </location>
    <ligand>
        <name>substrate</name>
    </ligand>
</feature>
<evidence type="ECO:0000256" key="1">
    <source>
        <dbReference type="ARBA" id="ARBA00022679"/>
    </source>
</evidence>
<dbReference type="InterPro" id="IPR029056">
    <property type="entry name" value="Ribokinase-like"/>
</dbReference>
<dbReference type="SUPFAM" id="SSF53613">
    <property type="entry name" value="Ribokinase-like"/>
    <property type="match status" value="1"/>
</dbReference>
<evidence type="ECO:0000256" key="9">
    <source>
        <dbReference type="HAMAP-Rule" id="MF_01987"/>
    </source>
</evidence>
<feature type="binding site" evidence="9">
    <location>
        <position position="267"/>
    </location>
    <ligand>
        <name>K(+)</name>
        <dbReference type="ChEBI" id="CHEBI:29103"/>
    </ligand>
</feature>
<protein>
    <recommendedName>
        <fullName evidence="9">Ribokinase</fullName>
        <shortName evidence="9">RK</shortName>
        <ecNumber evidence="9">2.7.1.15</ecNumber>
    </recommendedName>
</protein>
<organism evidence="11 12">
    <name type="scientific">Pseudonocardia zijingensis</name>
    <dbReference type="NCBI Taxonomy" id="153376"/>
    <lineage>
        <taxon>Bacteria</taxon>
        <taxon>Bacillati</taxon>
        <taxon>Actinomycetota</taxon>
        <taxon>Actinomycetes</taxon>
        <taxon>Pseudonocardiales</taxon>
        <taxon>Pseudonocardiaceae</taxon>
        <taxon>Pseudonocardia</taxon>
    </lineage>
</organism>
<dbReference type="InterPro" id="IPR011877">
    <property type="entry name" value="Ribokinase"/>
</dbReference>
<evidence type="ECO:0000256" key="2">
    <source>
        <dbReference type="ARBA" id="ARBA00022723"/>
    </source>
</evidence>
<dbReference type="Gene3D" id="3.40.1190.20">
    <property type="match status" value="1"/>
</dbReference>
<keyword evidence="5 9" id="KW-0067">ATP-binding</keyword>
<evidence type="ECO:0000256" key="5">
    <source>
        <dbReference type="ARBA" id="ARBA00022840"/>
    </source>
</evidence>
<feature type="domain" description="Carbohydrate kinase PfkB" evidence="10">
    <location>
        <begin position="1"/>
        <end position="270"/>
    </location>
</feature>
<comment type="function">
    <text evidence="9">Catalyzes the phosphorylation of ribose at O-5 in a reaction requiring ATP and magnesium. The resulting D-ribose-5-phosphate can then be used either for sythesis of nucleotides, histidine, and tryptophan, or as a component of the pentose phosphate pathway.</text>
</comment>
<keyword evidence="8 9" id="KW-0119">Carbohydrate metabolism</keyword>
<dbReference type="HAMAP" id="MF_01987">
    <property type="entry name" value="Ribokinase"/>
    <property type="match status" value="1"/>
</dbReference>
<dbReference type="RefSeq" id="WP_343941212.1">
    <property type="nucleotide sequence ID" value="NZ_BAAAHP010000060.1"/>
</dbReference>
<evidence type="ECO:0000313" key="11">
    <source>
        <dbReference type="EMBL" id="GAA0932775.1"/>
    </source>
</evidence>
<keyword evidence="3 9" id="KW-0547">Nucleotide-binding</keyword>
<comment type="subunit">
    <text evidence="9">Homodimer.</text>
</comment>
<dbReference type="CDD" id="cd01174">
    <property type="entry name" value="ribokinase"/>
    <property type="match status" value="1"/>
</dbReference>
<keyword evidence="12" id="KW-1185">Reference proteome</keyword>
<comment type="caution">
    <text evidence="9">Lacks conserved residue(s) required for the propagation of feature annotation.</text>
</comment>
<feature type="binding site" evidence="9">
    <location>
        <position position="176"/>
    </location>
    <ligand>
        <name>ATP</name>
        <dbReference type="ChEBI" id="CHEBI:30616"/>
    </ligand>
</feature>
<evidence type="ECO:0000256" key="4">
    <source>
        <dbReference type="ARBA" id="ARBA00022777"/>
    </source>
</evidence>
<feature type="active site" description="Proton acceptor" evidence="9">
    <location>
        <position position="228"/>
    </location>
</feature>
<feature type="binding site" evidence="9">
    <location>
        <begin position="39"/>
        <end position="43"/>
    </location>
    <ligand>
        <name>substrate</name>
    </ligand>
</feature>
<gene>
    <name evidence="9 11" type="primary">rbsK</name>
    <name evidence="11" type="ORF">GCM10009559_22020</name>
</gene>
<comment type="cofactor">
    <cofactor evidence="9">
        <name>Mg(2+)</name>
        <dbReference type="ChEBI" id="CHEBI:18420"/>
    </cofactor>
    <text evidence="9">Requires a divalent cation, most likely magnesium in vivo, as an electrophilic catalyst to aid phosphoryl group transfer. It is the chelate of the metal and the nucleotide that is the actual substrate.</text>
</comment>
<dbReference type="Proteomes" id="UP001499967">
    <property type="component" value="Unassembled WGS sequence"/>
</dbReference>
<evidence type="ECO:0000256" key="8">
    <source>
        <dbReference type="ARBA" id="ARBA00023277"/>
    </source>
</evidence>
<keyword evidence="6 9" id="KW-0460">Magnesium</keyword>
<comment type="similarity">
    <text evidence="9">Belongs to the carbohydrate kinase PfkB family. Ribokinase subfamily.</text>
</comment>
<name>A0ABP4A8X0_9PSEU</name>
<feature type="binding site" evidence="9">
    <location>
        <position position="261"/>
    </location>
    <ligand>
        <name>K(+)</name>
        <dbReference type="ChEBI" id="CHEBI:29103"/>
    </ligand>
</feature>
<reference evidence="12" key="1">
    <citation type="journal article" date="2019" name="Int. J. Syst. Evol. Microbiol.">
        <title>The Global Catalogue of Microorganisms (GCM) 10K type strain sequencing project: providing services to taxonomists for standard genome sequencing and annotation.</title>
        <authorList>
            <consortium name="The Broad Institute Genomics Platform"/>
            <consortium name="The Broad Institute Genome Sequencing Center for Infectious Disease"/>
            <person name="Wu L."/>
            <person name="Ma J."/>
        </authorList>
    </citation>
    <scope>NUCLEOTIDE SEQUENCE [LARGE SCALE GENOMIC DNA]</scope>
    <source>
        <strain evidence="12">JCM 11117</strain>
    </source>
</reference>
<feature type="binding site" evidence="9">
    <location>
        <begin position="11"/>
        <end position="13"/>
    </location>
    <ligand>
        <name>substrate</name>
    </ligand>
</feature>
<evidence type="ECO:0000256" key="7">
    <source>
        <dbReference type="ARBA" id="ARBA00022958"/>
    </source>
</evidence>
<dbReference type="InterPro" id="IPR002139">
    <property type="entry name" value="Ribo/fructo_kinase"/>
</dbReference>
<keyword evidence="4 9" id="KW-0418">Kinase</keyword>
<feature type="binding site" evidence="9">
    <location>
        <begin position="195"/>
        <end position="200"/>
    </location>
    <ligand>
        <name>ATP</name>
        <dbReference type="ChEBI" id="CHEBI:30616"/>
    </ligand>
</feature>
<comment type="catalytic activity">
    <reaction evidence="9">
        <text>D-ribose + ATP = D-ribose 5-phosphate + ADP + H(+)</text>
        <dbReference type="Rhea" id="RHEA:13697"/>
        <dbReference type="ChEBI" id="CHEBI:15378"/>
        <dbReference type="ChEBI" id="CHEBI:30616"/>
        <dbReference type="ChEBI" id="CHEBI:47013"/>
        <dbReference type="ChEBI" id="CHEBI:78346"/>
        <dbReference type="ChEBI" id="CHEBI:456216"/>
        <dbReference type="EC" id="2.7.1.15"/>
    </reaction>
</comment>
<proteinExistence type="inferred from homology"/>
<feature type="binding site" evidence="9">
    <location>
        <position position="263"/>
    </location>
    <ligand>
        <name>K(+)</name>
        <dbReference type="ChEBI" id="CHEBI:29103"/>
    </ligand>
</feature>
<comment type="pathway">
    <text evidence="9">Carbohydrate metabolism; D-ribose degradation; D-ribose 5-phosphate from beta-D-ribopyranose: step 2/2.</text>
</comment>
<keyword evidence="1 9" id="KW-0808">Transferase</keyword>
<dbReference type="EMBL" id="BAAAHP010000060">
    <property type="protein sequence ID" value="GAA0932775.1"/>
    <property type="molecule type" value="Genomic_DNA"/>
</dbReference>
<dbReference type="InterPro" id="IPR011611">
    <property type="entry name" value="PfkB_dom"/>
</dbReference>
<dbReference type="PRINTS" id="PR00990">
    <property type="entry name" value="RIBOKINASE"/>
</dbReference>
<comment type="activity regulation">
    <text evidence="9">Activated by a monovalent cation that binds near, but not in, the active site. The most likely occupant of the site in vivo is potassium. Ion binding induces a conformational change that may alter substrate affinity.</text>
</comment>
<evidence type="ECO:0000313" key="12">
    <source>
        <dbReference type="Proteomes" id="UP001499967"/>
    </source>
</evidence>
<dbReference type="PANTHER" id="PTHR10584:SF166">
    <property type="entry name" value="RIBOKINASE"/>
    <property type="match status" value="1"/>
</dbReference>
<dbReference type="PANTHER" id="PTHR10584">
    <property type="entry name" value="SUGAR KINASE"/>
    <property type="match status" value="1"/>
</dbReference>
<keyword evidence="9" id="KW-0963">Cytoplasm</keyword>
<keyword evidence="2 9" id="KW-0479">Metal-binding</keyword>
<evidence type="ECO:0000256" key="6">
    <source>
        <dbReference type="ARBA" id="ARBA00022842"/>
    </source>
</evidence>
<accession>A0ABP4A8X0</accession>
<dbReference type="Pfam" id="PF00294">
    <property type="entry name" value="PfkB"/>
    <property type="match status" value="1"/>
</dbReference>
<feature type="binding site" evidence="9">
    <location>
        <begin position="227"/>
        <end position="228"/>
    </location>
    <ligand>
        <name>ATP</name>
        <dbReference type="ChEBI" id="CHEBI:30616"/>
    </ligand>
</feature>
<feature type="binding site" evidence="9">
    <location>
        <position position="258"/>
    </location>
    <ligand>
        <name>K(+)</name>
        <dbReference type="ChEBI" id="CHEBI:29103"/>
    </ligand>
</feature>
<feature type="binding site" evidence="9">
    <location>
        <position position="222"/>
    </location>
    <ligand>
        <name>K(+)</name>
        <dbReference type="ChEBI" id="CHEBI:29103"/>
    </ligand>
</feature>
<keyword evidence="7 9" id="KW-0630">Potassium</keyword>
<sequence>MPRIAVVGSVNLDLVARVPRLPDPGETLAASGLRRVPGGKGANQALAARRLGADVTMVAAVGADAAADEALALLAADGVRLDRLRREPGEPTGHALITVDDAGETTIVVIAGANDTLAVNPDDVRDADAVLTVLEIPDAAVADTVRLATGMVVLNAAPARPLAPELIRDVDLVVVNSAEYAAIDGLDAAGAVAVTHGAEGAVLRRGGREVARTAPPPVTVVDGTAAGDCFTAALTVALLEGATDAEALRRACAAGALAVTRAGAQPSLPTAAELEAVL</sequence>
<evidence type="ECO:0000259" key="10">
    <source>
        <dbReference type="Pfam" id="PF00294"/>
    </source>
</evidence>